<evidence type="ECO:0000313" key="10">
    <source>
        <dbReference type="EnsemblMetazoa" id="ASTEI04413-PA"/>
    </source>
</evidence>
<dbReference type="VEuPathDB" id="VectorBase:ASTEI20_030906"/>
<evidence type="ECO:0000313" key="11">
    <source>
        <dbReference type="Proteomes" id="UP000076408"/>
    </source>
</evidence>
<evidence type="ECO:0000256" key="7">
    <source>
        <dbReference type="RuleBase" id="RU363034"/>
    </source>
</evidence>
<dbReference type="STRING" id="30069.A0A182Y7H7"/>
<dbReference type="InterPro" id="IPR009003">
    <property type="entry name" value="Peptidase_S1_PA"/>
</dbReference>
<keyword evidence="2" id="KW-0732">Signal</keyword>
<dbReference type="Gene3D" id="3.30.1640.30">
    <property type="match status" value="1"/>
</dbReference>
<dbReference type="VEuPathDB" id="VectorBase:ASTEI04413"/>
<reference evidence="11" key="1">
    <citation type="journal article" date="2014" name="Genome Biol.">
        <title>Genome analysis of a major urban malaria vector mosquito, Anopheles stephensi.</title>
        <authorList>
            <person name="Jiang X."/>
            <person name="Peery A."/>
            <person name="Hall A.B."/>
            <person name="Sharma A."/>
            <person name="Chen X.G."/>
            <person name="Waterhouse R.M."/>
            <person name="Komissarov A."/>
            <person name="Riehle M.M."/>
            <person name="Shouche Y."/>
            <person name="Sharakhova M.V."/>
            <person name="Lawson D."/>
            <person name="Pakpour N."/>
            <person name="Arensburger P."/>
            <person name="Davidson V.L."/>
            <person name="Eiglmeier K."/>
            <person name="Emrich S."/>
            <person name="George P."/>
            <person name="Kennedy R.C."/>
            <person name="Mane S.P."/>
            <person name="Maslen G."/>
            <person name="Oringanje C."/>
            <person name="Qi Y."/>
            <person name="Settlage R."/>
            <person name="Tojo M."/>
            <person name="Tubio J.M."/>
            <person name="Unger M.F."/>
            <person name="Wang B."/>
            <person name="Vernick K.D."/>
            <person name="Ribeiro J.M."/>
            <person name="James A.A."/>
            <person name="Michel K."/>
            <person name="Riehle M.A."/>
            <person name="Luckhart S."/>
            <person name="Sharakhov I.V."/>
            <person name="Tu Z."/>
        </authorList>
    </citation>
    <scope>NUCLEOTIDE SEQUENCE [LARGE SCALE GENOMIC DNA]</scope>
    <source>
        <strain evidence="11">Indian</strain>
    </source>
</reference>
<dbReference type="InterPro" id="IPR038565">
    <property type="entry name" value="CLIP_sf"/>
</dbReference>
<dbReference type="GO" id="GO:0005576">
    <property type="term" value="C:extracellular region"/>
    <property type="evidence" value="ECO:0007669"/>
    <property type="project" value="UniProtKB-SubCell"/>
</dbReference>
<feature type="domain" description="Clip" evidence="9">
    <location>
        <begin position="327"/>
        <end position="374"/>
    </location>
</feature>
<dbReference type="VEuPathDB" id="VectorBase:ASTE001196"/>
<dbReference type="InterPro" id="IPR018114">
    <property type="entry name" value="TRYPSIN_HIS"/>
</dbReference>
<protein>
    <submittedName>
        <fullName evidence="10">Uncharacterized protein</fullName>
    </submittedName>
</protein>
<dbReference type="PROSITE" id="PS00134">
    <property type="entry name" value="TRYPSIN_HIS"/>
    <property type="match status" value="3"/>
</dbReference>
<dbReference type="OMA" id="ELHTANI"/>
<keyword evidence="11" id="KW-1185">Reference proteome</keyword>
<evidence type="ECO:0000259" key="8">
    <source>
        <dbReference type="PROSITE" id="PS50240"/>
    </source>
</evidence>
<accession>A0A182Y7H7</accession>
<comment type="similarity">
    <text evidence="6">Belongs to the peptidase S1 family. CLIP subfamily.</text>
</comment>
<dbReference type="Gene3D" id="2.40.10.10">
    <property type="entry name" value="Trypsin-like serine proteases"/>
    <property type="match status" value="4"/>
</dbReference>
<evidence type="ECO:0000259" key="9">
    <source>
        <dbReference type="PROSITE" id="PS51888"/>
    </source>
</evidence>
<dbReference type="PROSITE" id="PS51888">
    <property type="entry name" value="CLIP"/>
    <property type="match status" value="1"/>
</dbReference>
<dbReference type="InterPro" id="IPR022700">
    <property type="entry name" value="CLIP"/>
</dbReference>
<evidence type="ECO:0000256" key="4">
    <source>
        <dbReference type="ARBA" id="ARBA00022825"/>
    </source>
</evidence>
<keyword evidence="3 7" id="KW-0378">Hydrolase</keyword>
<dbReference type="GO" id="GO:0006508">
    <property type="term" value="P:proteolysis"/>
    <property type="evidence" value="ECO:0007669"/>
    <property type="project" value="UniProtKB-KW"/>
</dbReference>
<dbReference type="SMART" id="SM00020">
    <property type="entry name" value="Tryp_SPc"/>
    <property type="match status" value="3"/>
</dbReference>
<dbReference type="SUPFAM" id="SSF50494">
    <property type="entry name" value="Trypsin-like serine proteases"/>
    <property type="match status" value="3"/>
</dbReference>
<sequence>MASNCAWLRPALRAHEITHKQLVNCGFDREEPIICCRTTDVPSIKAERVGVRPAVKACSMYDGKRSQLSYHIIGGSEADSGDVPFIGALGYKGQDTEAYKWACGSSLITPLFLVTAAHCIATIHGDPVVVRMGTLNLMAPVDPDEVQDRPIKKIIVHPKYKTSQKYDDIALLEVESPFQFDAVVQPTCLHTEDTDLDASTTLYAAGWGVTEEQSHSKALLRTNLTTVSVAECTKGYTMFKSRVKDGIRSSQYCARGFQLLDQGRPIHSDTCEGDSGGPLYYETGGDVASKYYLVGVTSFGAGCGSSNPSVYSRISHYLDWIESHGDACELRDGTAGVCTDATACPWFLEEIVKKRRFADRVSCGFDGLVEVICCKTNGTAGAHPLGVRSRLACEQVPKYSSRLTFHIIDGEEASEGEFPFMAALGYPTDDEAQNVSYRCGASLISTDFLLTAAHCIPMSDRPTVAILGTNNLAPGNHGVVVGIKAFFPHPEYRTNRNYHDIALIQLERRIENEPDVNPICLNDDLQDLPEDTVLTAEGYGIIDLDRNLRSNQLMKVNLTTVPWQKCNQSFADSNLLKNNRKLPQGIVATQYCATGRENEETKVVGDTCQGDSGGPLQILDDGKYKLVGVTSFGNGCGSNTPKPVGDLLRLVLLGTVVGHAALLAADQILIEDDTMLYEGDACELKNGTAGVCRPANRCDWVLERPWPLDALVTCSFNQSLPIVCCPLRLESRLKSAPMVKRTSTVQCEQFPNATGLADHIFNGVAAQFGEFPYMAALGYGAPNGSDARSPSLFRCAASLISPRFLLTAAHCLREMPVFARLGVIELQPARTVDEPLDIAIRNATPHPDYHPVTYQNDIALLELAEPLTGDWPFVDPICLYANATGSLPEETELSVQGWGTTQPGDTEPATHLMKANVRLIERKVCESSVPRTRRNPTGLHPGQLCALGRNERNDTIADTCPGDSGGPLELSVDGRHYLVGITSNGYACGSPIPGIYTEVSHYLDWIESIVWPST</sequence>
<organism evidence="10 11">
    <name type="scientific">Anopheles stephensi</name>
    <name type="common">Indo-Pakistan malaria mosquito</name>
    <dbReference type="NCBI Taxonomy" id="30069"/>
    <lineage>
        <taxon>Eukaryota</taxon>
        <taxon>Metazoa</taxon>
        <taxon>Ecdysozoa</taxon>
        <taxon>Arthropoda</taxon>
        <taxon>Hexapoda</taxon>
        <taxon>Insecta</taxon>
        <taxon>Pterygota</taxon>
        <taxon>Neoptera</taxon>
        <taxon>Endopterygota</taxon>
        <taxon>Diptera</taxon>
        <taxon>Nematocera</taxon>
        <taxon>Culicoidea</taxon>
        <taxon>Culicidae</taxon>
        <taxon>Anophelinae</taxon>
        <taxon>Anopheles</taxon>
    </lineage>
</organism>
<dbReference type="PRINTS" id="PR00722">
    <property type="entry name" value="CHYMOTRYPSIN"/>
</dbReference>
<keyword evidence="4 7" id="KW-0720">Serine protease</keyword>
<dbReference type="GO" id="GO:0004252">
    <property type="term" value="F:serine-type endopeptidase activity"/>
    <property type="evidence" value="ECO:0007669"/>
    <property type="project" value="InterPro"/>
</dbReference>
<evidence type="ECO:0000256" key="5">
    <source>
        <dbReference type="ARBA" id="ARBA00023157"/>
    </source>
</evidence>
<feature type="domain" description="Peptidase S1" evidence="8">
    <location>
        <begin position="72"/>
        <end position="326"/>
    </location>
</feature>
<dbReference type="SMART" id="SM00680">
    <property type="entry name" value="CLIP"/>
    <property type="match status" value="2"/>
</dbReference>
<dbReference type="CDD" id="cd00190">
    <property type="entry name" value="Tryp_SPc"/>
    <property type="match status" value="3"/>
</dbReference>
<dbReference type="InterPro" id="IPR033116">
    <property type="entry name" value="TRYPSIN_SER"/>
</dbReference>
<evidence type="ECO:0000256" key="6">
    <source>
        <dbReference type="ARBA" id="ARBA00024195"/>
    </source>
</evidence>
<dbReference type="InterPro" id="IPR001254">
    <property type="entry name" value="Trypsin_dom"/>
</dbReference>
<keyword evidence="5" id="KW-1015">Disulfide bond</keyword>
<dbReference type="PROSITE" id="PS50240">
    <property type="entry name" value="TRYPSIN_DOM"/>
    <property type="match status" value="3"/>
</dbReference>
<dbReference type="AlphaFoldDB" id="A0A182Y7H7"/>
<feature type="domain" description="Peptidase S1" evidence="8">
    <location>
        <begin position="407"/>
        <end position="701"/>
    </location>
</feature>
<dbReference type="PANTHER" id="PTHR24252:SF16">
    <property type="entry name" value="TRANSMEMBRANE SERINE PROTEASE 15"/>
    <property type="match status" value="1"/>
</dbReference>
<reference evidence="10" key="2">
    <citation type="submission" date="2020-05" db="UniProtKB">
        <authorList>
            <consortium name="EnsemblMetazoa"/>
        </authorList>
    </citation>
    <scope>IDENTIFICATION</scope>
    <source>
        <strain evidence="10">Indian</strain>
    </source>
</reference>
<dbReference type="EnsemblMetazoa" id="ASTEI04413-RA">
    <property type="protein sequence ID" value="ASTEI04413-PA"/>
    <property type="gene ID" value="ASTEI04413"/>
</dbReference>
<name>A0A182Y7H7_ANOST</name>
<proteinExistence type="inferred from homology"/>
<evidence type="ECO:0000256" key="2">
    <source>
        <dbReference type="ARBA" id="ARBA00022729"/>
    </source>
</evidence>
<dbReference type="PROSITE" id="PS00135">
    <property type="entry name" value="TRYPSIN_SER"/>
    <property type="match status" value="2"/>
</dbReference>
<evidence type="ECO:0000256" key="3">
    <source>
        <dbReference type="ARBA" id="ARBA00022801"/>
    </source>
</evidence>
<dbReference type="GO" id="GO:0045087">
    <property type="term" value="P:innate immune response"/>
    <property type="evidence" value="ECO:0007669"/>
    <property type="project" value="UniProtKB-KW"/>
</dbReference>
<dbReference type="InterPro" id="IPR043504">
    <property type="entry name" value="Peptidase_S1_PA_chymotrypsin"/>
</dbReference>
<feature type="domain" description="Peptidase S1" evidence="8">
    <location>
        <begin position="760"/>
        <end position="1011"/>
    </location>
</feature>
<dbReference type="InterPro" id="IPR001314">
    <property type="entry name" value="Peptidase_S1A"/>
</dbReference>
<dbReference type="VEuPathDB" id="VectorBase:ASTEI20_041466"/>
<keyword evidence="1 7" id="KW-0645">Protease</keyword>
<dbReference type="Proteomes" id="UP000076408">
    <property type="component" value="Unassembled WGS sequence"/>
</dbReference>
<evidence type="ECO:0000256" key="1">
    <source>
        <dbReference type="ARBA" id="ARBA00022670"/>
    </source>
</evidence>
<dbReference type="PANTHER" id="PTHR24252">
    <property type="entry name" value="ACROSIN-RELATED"/>
    <property type="match status" value="1"/>
</dbReference>
<dbReference type="Pfam" id="PF00089">
    <property type="entry name" value="Trypsin"/>
    <property type="match status" value="3"/>
</dbReference>